<accession>A0A835UV60</accession>
<dbReference type="OrthoDB" id="10261062at2759"/>
<dbReference type="Pfam" id="PF00899">
    <property type="entry name" value="ThiF"/>
    <property type="match status" value="1"/>
</dbReference>
<dbReference type="GO" id="GO:0008641">
    <property type="term" value="F:ubiquitin-like modifier activating enzyme activity"/>
    <property type="evidence" value="ECO:0007669"/>
    <property type="project" value="InterPro"/>
</dbReference>
<dbReference type="SUPFAM" id="SSF69572">
    <property type="entry name" value="Activating enzymes of the ubiquitin-like proteins"/>
    <property type="match status" value="1"/>
</dbReference>
<dbReference type="Proteomes" id="UP000639772">
    <property type="component" value="Chromosome 7"/>
</dbReference>
<dbReference type="Gene3D" id="3.40.50.720">
    <property type="entry name" value="NAD(P)-binding Rossmann-like Domain"/>
    <property type="match status" value="2"/>
</dbReference>
<reference evidence="3 4" key="1">
    <citation type="journal article" date="2020" name="Nat. Food">
        <title>A phased Vanilla planifolia genome enables genetic improvement of flavour and production.</title>
        <authorList>
            <person name="Hasing T."/>
            <person name="Tang H."/>
            <person name="Brym M."/>
            <person name="Khazi F."/>
            <person name="Huang T."/>
            <person name="Chambers A.H."/>
        </authorList>
    </citation>
    <scope>NUCLEOTIDE SEQUENCE [LARGE SCALE GENOMIC DNA]</scope>
    <source>
        <tissue evidence="3">Leaf</tissue>
    </source>
</reference>
<name>A0A835UV60_VANPL</name>
<sequence>MDRIVASNELAFRIGFSGHSGHLRLEPLPPVERLNPLKSLPDFVLPPVFPPETKETVINHLEDTYLRPTLDRDEFSAKKAGRFWDFDWFDRANVLLEPSVARSVVAPVWELPFRRSKNEDHPQLWEPKSVQLGDLKSNNSWSSFYILSNYAGYDVLCAIEDYGRLCKCCNKSPSNVHRGGTGMDAMIMSNGSSDILHEIEKLKLEKEEIERRLSLLEAKLNRNPGEAVEMEVNRSCSSCLSMLDGHGEAVNGLNADMIYRYSRHLLLPDFGVEGQTNLAKSSILVVGAGGWDHQYCSILPLVVLGCLGIVSDDIVELNNLHRQLTVYHYKGGPCYRCLFPIPPPTAACQRCSDSGVLGVVPGVVGCLQALEAIKVASGIGETLSGRMLLFDALSSRIRIV</sequence>
<keyword evidence="1" id="KW-0175">Coiled coil</keyword>
<feature type="coiled-coil region" evidence="1">
    <location>
        <begin position="192"/>
        <end position="219"/>
    </location>
</feature>
<evidence type="ECO:0000256" key="1">
    <source>
        <dbReference type="SAM" id="Coils"/>
    </source>
</evidence>
<proteinExistence type="predicted"/>
<dbReference type="AlphaFoldDB" id="A0A835UV60"/>
<evidence type="ECO:0000313" key="4">
    <source>
        <dbReference type="Proteomes" id="UP000639772"/>
    </source>
</evidence>
<evidence type="ECO:0000313" key="3">
    <source>
        <dbReference type="EMBL" id="KAG0475133.1"/>
    </source>
</evidence>
<dbReference type="EMBL" id="JADCNM010000007">
    <property type="protein sequence ID" value="KAG0475133.1"/>
    <property type="molecule type" value="Genomic_DNA"/>
</dbReference>
<evidence type="ECO:0000259" key="2">
    <source>
        <dbReference type="Pfam" id="PF00899"/>
    </source>
</evidence>
<comment type="caution">
    <text evidence="3">The sequence shown here is derived from an EMBL/GenBank/DDBJ whole genome shotgun (WGS) entry which is preliminary data.</text>
</comment>
<feature type="domain" description="THIF-type NAD/FAD binding fold" evidence="2">
    <location>
        <begin position="323"/>
        <end position="398"/>
    </location>
</feature>
<organism evidence="3 4">
    <name type="scientific">Vanilla planifolia</name>
    <name type="common">Vanilla</name>
    <dbReference type="NCBI Taxonomy" id="51239"/>
    <lineage>
        <taxon>Eukaryota</taxon>
        <taxon>Viridiplantae</taxon>
        <taxon>Streptophyta</taxon>
        <taxon>Embryophyta</taxon>
        <taxon>Tracheophyta</taxon>
        <taxon>Spermatophyta</taxon>
        <taxon>Magnoliopsida</taxon>
        <taxon>Liliopsida</taxon>
        <taxon>Asparagales</taxon>
        <taxon>Orchidaceae</taxon>
        <taxon>Vanilloideae</taxon>
        <taxon>Vanilleae</taxon>
        <taxon>Vanilla</taxon>
    </lineage>
</organism>
<gene>
    <name evidence="3" type="ORF">HPP92_014819</name>
</gene>
<dbReference type="InterPro" id="IPR000594">
    <property type="entry name" value="ThiF_NAD_FAD-bd"/>
</dbReference>
<protein>
    <recommendedName>
        <fullName evidence="2">THIF-type NAD/FAD binding fold domain-containing protein</fullName>
    </recommendedName>
</protein>
<dbReference type="InterPro" id="IPR035985">
    <property type="entry name" value="Ubiquitin-activating_enz"/>
</dbReference>